<dbReference type="PANTHER" id="PTHR34191">
    <property type="entry name" value="LATE EMBRYOGENESIS ABUNDANT PROTEIN (LEA) FAMILY PROTEIN"/>
    <property type="match status" value="1"/>
</dbReference>
<protein>
    <submittedName>
        <fullName evidence="2">Uncharacterized protein</fullName>
    </submittedName>
</protein>
<sequence length="84" mass="8848">MSSQDIRHKASEAMGQAQARKEEIADKASDACRSASQSCQEAKEKAGCLLQQTGEQMTNMAKSVADAATSALGVGSDNNPTCRR</sequence>
<dbReference type="EMBL" id="LR743602">
    <property type="protein sequence ID" value="CAA2632540.1"/>
    <property type="molecule type" value="Genomic_DNA"/>
</dbReference>
<feature type="region of interest" description="Disordered" evidence="1">
    <location>
        <begin position="1"/>
        <end position="33"/>
    </location>
</feature>
<dbReference type="AlphaFoldDB" id="A0A7I8JQN3"/>
<feature type="compositionally biased region" description="Basic and acidic residues" evidence="1">
    <location>
        <begin position="1"/>
        <end position="11"/>
    </location>
</feature>
<keyword evidence="4" id="KW-1185">Reference proteome</keyword>
<proteinExistence type="predicted"/>
<evidence type="ECO:0000256" key="1">
    <source>
        <dbReference type="SAM" id="MobiDB-lite"/>
    </source>
</evidence>
<evidence type="ECO:0000313" key="4">
    <source>
        <dbReference type="Proteomes" id="UP000663760"/>
    </source>
</evidence>
<evidence type="ECO:0000313" key="2">
    <source>
        <dbReference type="EMBL" id="CAA2632540.1"/>
    </source>
</evidence>
<dbReference type="PANTHER" id="PTHR34191:SF20">
    <property type="entry name" value="LATE EMBRYOGENESIS ABUNDANT PROTEIN (LEA) FAMILY PROTEIN"/>
    <property type="match status" value="1"/>
</dbReference>
<dbReference type="OrthoDB" id="1894923at2759"/>
<organism evidence="2">
    <name type="scientific">Spirodela intermedia</name>
    <name type="common">Intermediate duckweed</name>
    <dbReference type="NCBI Taxonomy" id="51605"/>
    <lineage>
        <taxon>Eukaryota</taxon>
        <taxon>Viridiplantae</taxon>
        <taxon>Streptophyta</taxon>
        <taxon>Embryophyta</taxon>
        <taxon>Tracheophyta</taxon>
        <taxon>Spermatophyta</taxon>
        <taxon>Magnoliopsida</taxon>
        <taxon>Liliopsida</taxon>
        <taxon>Araceae</taxon>
        <taxon>Lemnoideae</taxon>
        <taxon>Spirodela</taxon>
    </lineage>
</organism>
<dbReference type="Proteomes" id="UP000663760">
    <property type="component" value="Chromosome 15"/>
</dbReference>
<accession>A0A7I8JQN3</accession>
<reference evidence="2" key="1">
    <citation type="submission" date="2019-12" db="EMBL/GenBank/DDBJ databases">
        <authorList>
            <person name="Scholz U."/>
            <person name="Mascher M."/>
            <person name="Fiebig A."/>
        </authorList>
    </citation>
    <scope>NUCLEOTIDE SEQUENCE</scope>
</reference>
<dbReference type="EMBL" id="LR746278">
    <property type="protein sequence ID" value="CAA7408859.1"/>
    <property type="molecule type" value="Genomic_DNA"/>
</dbReference>
<feature type="compositionally biased region" description="Basic and acidic residues" evidence="1">
    <location>
        <begin position="19"/>
        <end position="30"/>
    </location>
</feature>
<gene>
    <name evidence="2" type="ORF">SI7747_15018150</name>
    <name evidence="3" type="ORF">SI8410_15019537</name>
</gene>
<evidence type="ECO:0000313" key="3">
    <source>
        <dbReference type="EMBL" id="CAA7408859.1"/>
    </source>
</evidence>
<dbReference type="InterPro" id="IPR039624">
    <property type="entry name" value="LEA1/2/D7/KIN2"/>
</dbReference>
<name>A0A7I8JQN3_SPIIN</name>